<accession>A0AAD9VK38</accession>
<evidence type="ECO:0000313" key="2">
    <source>
        <dbReference type="EMBL" id="KAK2577681.1"/>
    </source>
</evidence>
<dbReference type="AlphaFoldDB" id="A0AAD9VK38"/>
<evidence type="ECO:0000313" key="3">
    <source>
        <dbReference type="Proteomes" id="UP001258017"/>
    </source>
</evidence>
<organism evidence="2 3">
    <name type="scientific">Odynerus spinipes</name>
    <dbReference type="NCBI Taxonomy" id="1348599"/>
    <lineage>
        <taxon>Eukaryota</taxon>
        <taxon>Metazoa</taxon>
        <taxon>Ecdysozoa</taxon>
        <taxon>Arthropoda</taxon>
        <taxon>Hexapoda</taxon>
        <taxon>Insecta</taxon>
        <taxon>Pterygota</taxon>
        <taxon>Neoptera</taxon>
        <taxon>Endopterygota</taxon>
        <taxon>Hymenoptera</taxon>
        <taxon>Apocrita</taxon>
        <taxon>Aculeata</taxon>
        <taxon>Vespoidea</taxon>
        <taxon>Vespidae</taxon>
        <taxon>Eumeninae</taxon>
        <taxon>Odynerus</taxon>
    </lineage>
</organism>
<dbReference type="EMBL" id="JAIFRP010002773">
    <property type="protein sequence ID" value="KAK2577681.1"/>
    <property type="molecule type" value="Genomic_DNA"/>
</dbReference>
<feature type="region of interest" description="Disordered" evidence="1">
    <location>
        <begin position="119"/>
        <end position="151"/>
    </location>
</feature>
<feature type="compositionally biased region" description="Polar residues" evidence="1">
    <location>
        <begin position="420"/>
        <end position="431"/>
    </location>
</feature>
<proteinExistence type="predicted"/>
<feature type="compositionally biased region" description="Polar residues" evidence="1">
    <location>
        <begin position="129"/>
        <end position="139"/>
    </location>
</feature>
<reference evidence="2" key="2">
    <citation type="journal article" date="2023" name="Commun. Biol.">
        <title>Intrasexual cuticular hydrocarbon dimorphism in a wasp sheds light on hydrocarbon biosynthesis genes in Hymenoptera.</title>
        <authorList>
            <person name="Moris V.C."/>
            <person name="Podsiadlowski L."/>
            <person name="Martin S."/>
            <person name="Oeyen J.P."/>
            <person name="Donath A."/>
            <person name="Petersen M."/>
            <person name="Wilbrandt J."/>
            <person name="Misof B."/>
            <person name="Liedtke D."/>
            <person name="Thamm M."/>
            <person name="Scheiner R."/>
            <person name="Schmitt T."/>
            <person name="Niehuis O."/>
        </authorList>
    </citation>
    <scope>NUCLEOTIDE SEQUENCE</scope>
    <source>
        <strain evidence="2">GBR_01_08_01A</strain>
    </source>
</reference>
<evidence type="ECO:0000256" key="1">
    <source>
        <dbReference type="SAM" id="MobiDB-lite"/>
    </source>
</evidence>
<gene>
    <name evidence="2" type="ORF">KPH14_012830</name>
</gene>
<reference evidence="2" key="1">
    <citation type="submission" date="2021-08" db="EMBL/GenBank/DDBJ databases">
        <authorList>
            <person name="Misof B."/>
            <person name="Oliver O."/>
            <person name="Podsiadlowski L."/>
            <person name="Donath A."/>
            <person name="Peters R."/>
            <person name="Mayer C."/>
            <person name="Rust J."/>
            <person name="Gunkel S."/>
            <person name="Lesny P."/>
            <person name="Martin S."/>
            <person name="Oeyen J.P."/>
            <person name="Petersen M."/>
            <person name="Panagiotis P."/>
            <person name="Wilbrandt J."/>
            <person name="Tanja T."/>
        </authorList>
    </citation>
    <scope>NUCLEOTIDE SEQUENCE</scope>
    <source>
        <strain evidence="2">GBR_01_08_01A</strain>
        <tissue evidence="2">Thorax + abdomen</tissue>
    </source>
</reference>
<feature type="region of interest" description="Disordered" evidence="1">
    <location>
        <begin position="407"/>
        <end position="438"/>
    </location>
</feature>
<comment type="caution">
    <text evidence="2">The sequence shown here is derived from an EMBL/GenBank/DDBJ whole genome shotgun (WGS) entry which is preliminary data.</text>
</comment>
<protein>
    <recommendedName>
        <fullName evidence="4">Nucleic-acid-binding protein from transposon X-element</fullName>
    </recommendedName>
</protein>
<keyword evidence="3" id="KW-1185">Reference proteome</keyword>
<sequence length="487" mass="55846">MNDPLPKRKAEIDAPDIMASRDIKKAMRDFNKVSNSFNIERIFEKSKNQATIPNLSAARTRRSTSIDDAAIPSTSTANADNFILPKKTAKTRPQHNAEIFQNYNRFDAISDTMSVADNEPDSDKYSPHNKANNIHQKGNITPPKTRPPPIHTSNISIRELIKLLTNNKVVKTDYRLKQLETDSISIFTLNLETYQLIIDILKNNKTLFFSYTPREWKPKTLVLKGIRGDFEETEILEELKSLNLPETHILKVKKLIFNRSDPSRYHFIVQLEHNSNPKILTSVRILLHQRIKWERLRRMPIFQCKKCQRVGHSSANCNLGYRCIKCAESHEPGQCQLPSNAPKEHLKCANCKELGHPASYKGCPFLKLALDLKKKATHTKELIKDRNLEKAKKLINPAISYASMVANSGRSPQVPPTHIPQYNGNQQYAQESDSEKENIPQTTQFENILNKFKDTMMEAINIRLNDVNQKINENTLRIEYILAQLTN</sequence>
<evidence type="ECO:0008006" key="4">
    <source>
        <dbReference type="Google" id="ProtNLM"/>
    </source>
</evidence>
<name>A0AAD9VK38_9HYME</name>
<dbReference type="Proteomes" id="UP001258017">
    <property type="component" value="Unassembled WGS sequence"/>
</dbReference>